<protein>
    <recommendedName>
        <fullName evidence="3">PLD phosphodiesterase domain-containing protein</fullName>
    </recommendedName>
</protein>
<evidence type="ECO:0000313" key="2">
    <source>
        <dbReference type="Proteomes" id="UP001163255"/>
    </source>
</evidence>
<name>A0ABY6GT00_9GAMM</name>
<organism evidence="1 2">
    <name type="scientific">Endozoicomonas euniceicola</name>
    <dbReference type="NCBI Taxonomy" id="1234143"/>
    <lineage>
        <taxon>Bacteria</taxon>
        <taxon>Pseudomonadati</taxon>
        <taxon>Pseudomonadota</taxon>
        <taxon>Gammaproteobacteria</taxon>
        <taxon>Oceanospirillales</taxon>
        <taxon>Endozoicomonadaceae</taxon>
        <taxon>Endozoicomonas</taxon>
    </lineage>
</organism>
<proteinExistence type="predicted"/>
<dbReference type="EMBL" id="CP103300">
    <property type="protein sequence ID" value="UYM15193.1"/>
    <property type="molecule type" value="Genomic_DNA"/>
</dbReference>
<dbReference type="RefSeq" id="WP_262597088.1">
    <property type="nucleotide sequence ID" value="NZ_CP103300.1"/>
</dbReference>
<sequence length="457" mass="52545">MTETPPTLKQLISESIDSEAPDDVLYRFVSAVRSPYEVADCEQQAVILLINFSVKRESVNNPLDRQEAIHHLAEKDFQLVKRFSDSIRGRHTHNIKWPLSFLRGNLFQRLPYDEHDPYVHSGSVNLSKRFGYAQNAANIKACKGLLAEFLYRGKLTSMLEEVQAGTDLGSRFMAFLEESIEHSEHNRKSHEESRGQKAKPEEILEELYITISELPTQAFPEVATHPQIFAFTEPGEPELLLSPVAHTGMMREIHIRLSECESWQRAGMRAGSKNDIHTYGDLISDAGGYLHTLKALPPIEKKGEFRRLIDQLTILGHLYDTRSIKHYLLKIGGQYVDESTGEVRNWTDFRENKWVKSECSKVIHQLFRNYRKLMFYLRLGRKIPNRCQTVIDKSEAQRILTTLQTTYTSETIKKIIGEAVPKLVSALQQLADHEDLPLTDFHQKALEHAIINYFRSE</sequence>
<gene>
    <name evidence="1" type="ORF">NX720_20370</name>
</gene>
<evidence type="ECO:0008006" key="3">
    <source>
        <dbReference type="Google" id="ProtNLM"/>
    </source>
</evidence>
<evidence type="ECO:0000313" key="1">
    <source>
        <dbReference type="EMBL" id="UYM15193.1"/>
    </source>
</evidence>
<reference evidence="1" key="1">
    <citation type="submission" date="2022-10" db="EMBL/GenBank/DDBJ databases">
        <title>Completed Genome Sequence of two octocoral isolated bacterium, Endozoicomonas euniceicola EF212T and Endozoicomonas gorgoniicola PS125T.</title>
        <authorList>
            <person name="Chiou Y.-J."/>
            <person name="Chen Y.-H."/>
        </authorList>
    </citation>
    <scope>NUCLEOTIDE SEQUENCE</scope>
    <source>
        <strain evidence="1">EF212</strain>
    </source>
</reference>
<accession>A0ABY6GT00</accession>
<keyword evidence="2" id="KW-1185">Reference proteome</keyword>
<dbReference type="Proteomes" id="UP001163255">
    <property type="component" value="Chromosome"/>
</dbReference>